<feature type="region of interest" description="Disordered" evidence="2">
    <location>
        <begin position="1"/>
        <end position="27"/>
    </location>
</feature>
<name>A0A9W7T623_TRIRA</name>
<feature type="non-terminal residue" evidence="3">
    <location>
        <position position="438"/>
    </location>
</feature>
<evidence type="ECO:0000313" key="3">
    <source>
        <dbReference type="EMBL" id="KAI7791204.1"/>
    </source>
</evidence>
<protein>
    <submittedName>
        <fullName evidence="3">Axonemal dynein light chain domain-containing protein 1</fullName>
    </submittedName>
</protein>
<dbReference type="PANTHER" id="PTHR23052">
    <property type="entry name" value="AXONEMAL DYNEIN LIGHT CHAIN DOMAIN-CONTAINING PROTEIN 1"/>
    <property type="match status" value="1"/>
</dbReference>
<comment type="caution">
    <text evidence="3">The sequence shown here is derived from an EMBL/GenBank/DDBJ whole genome shotgun (WGS) entry which is preliminary data.</text>
</comment>
<organism evidence="3 4">
    <name type="scientific">Triplophysa rosa</name>
    <name type="common">Cave loach</name>
    <dbReference type="NCBI Taxonomy" id="992332"/>
    <lineage>
        <taxon>Eukaryota</taxon>
        <taxon>Metazoa</taxon>
        <taxon>Chordata</taxon>
        <taxon>Craniata</taxon>
        <taxon>Vertebrata</taxon>
        <taxon>Euteleostomi</taxon>
        <taxon>Actinopterygii</taxon>
        <taxon>Neopterygii</taxon>
        <taxon>Teleostei</taxon>
        <taxon>Ostariophysi</taxon>
        <taxon>Cypriniformes</taxon>
        <taxon>Nemacheilidae</taxon>
        <taxon>Triplophysa</taxon>
    </lineage>
</organism>
<dbReference type="EMBL" id="JAFHDT010000025">
    <property type="protein sequence ID" value="KAI7791204.1"/>
    <property type="molecule type" value="Genomic_DNA"/>
</dbReference>
<evidence type="ECO:0000256" key="1">
    <source>
        <dbReference type="ARBA" id="ARBA00023054"/>
    </source>
</evidence>
<evidence type="ECO:0000256" key="2">
    <source>
        <dbReference type="SAM" id="MobiDB-lite"/>
    </source>
</evidence>
<gene>
    <name evidence="3" type="ORF">IRJ41_012381</name>
</gene>
<dbReference type="InterPro" id="IPR019347">
    <property type="entry name" value="Axonemal_dynein_light_chain"/>
</dbReference>
<dbReference type="AlphaFoldDB" id="A0A9W7T623"/>
<sequence>MSVCVKSSPSPSDGPKPESRNMKRRTNFSLNNMNEEHSLREDTSMKDKSSLQEEAIHSDLIPDELLATLTSTICPQNTLGPLKLSKTPKDFKVCLQHRPDALWHQPAGRKKYKYFLDQPTSISGAGRDISFLCDAFIYQKDQLHLPSGSALLHGDQKDVRPLETLIPEEYHIIKNKGLRGLQCYDDKFTVLLEDNEKKLRVFPSMKPSSRLEVMQLMKVMDDMLEKAGVNQDLQELSELSQMENLLELVRTEQNIYNMVFHELIRQVSVECAERGQLLAKLRQRYAALLDRIPWQVKGLHSETLAQRALDRRLTEEIMSFRNSVAKLNMELSMMKVHDECVSKEAEESKEELAKALEESQRNADIVAKYHDLYELQRRRLGGQMLHLSDERDLWRKATYSLAIKIVKINKLQLVKQLNVSEQTWAKTAEHFTLVLTTK</sequence>
<keyword evidence="1" id="KW-0175">Coiled coil</keyword>
<accession>A0A9W7T623</accession>
<dbReference type="InterPro" id="IPR052845">
    <property type="entry name" value="Axonemal_dynein_LC_domain"/>
</dbReference>
<dbReference type="PANTHER" id="PTHR23052:SF1">
    <property type="entry name" value="AXONEMAL DYNEIN LIGHT CHAIN DOMAIN-CONTAINING PROTEIN 1"/>
    <property type="match status" value="1"/>
</dbReference>
<dbReference type="GO" id="GO:0005737">
    <property type="term" value="C:cytoplasm"/>
    <property type="evidence" value="ECO:0007669"/>
    <property type="project" value="UniProtKB-ARBA"/>
</dbReference>
<dbReference type="Proteomes" id="UP001059041">
    <property type="component" value="Linkage Group LG25"/>
</dbReference>
<evidence type="ECO:0000313" key="4">
    <source>
        <dbReference type="Proteomes" id="UP001059041"/>
    </source>
</evidence>
<dbReference type="Pfam" id="PF10211">
    <property type="entry name" value="Ax_dynein_light"/>
    <property type="match status" value="1"/>
</dbReference>
<reference evidence="3" key="1">
    <citation type="submission" date="2021-02" db="EMBL/GenBank/DDBJ databases">
        <title>Comparative genomics reveals that relaxation of natural selection precedes convergent phenotypic evolution of cavefish.</title>
        <authorList>
            <person name="Peng Z."/>
        </authorList>
    </citation>
    <scope>NUCLEOTIDE SEQUENCE</scope>
    <source>
        <tissue evidence="3">Muscle</tissue>
    </source>
</reference>
<proteinExistence type="predicted"/>
<keyword evidence="4" id="KW-1185">Reference proteome</keyword>